<evidence type="ECO:0000256" key="4">
    <source>
        <dbReference type="ARBA" id="ARBA00023136"/>
    </source>
</evidence>
<accession>A0A5S5C8Z8</accession>
<name>A0A5S5C8Z8_9BACL</name>
<keyword evidence="7" id="KW-1185">Reference proteome</keyword>
<evidence type="ECO:0000256" key="3">
    <source>
        <dbReference type="ARBA" id="ARBA00022989"/>
    </source>
</evidence>
<dbReference type="PANTHER" id="PTHR30249:SF0">
    <property type="entry name" value="PLASTIDAL GLYCOLATE_GLYCERATE TRANSLOCATOR 1, CHLOROPLASTIC"/>
    <property type="match status" value="1"/>
</dbReference>
<keyword evidence="4 5" id="KW-0472">Membrane</keyword>
<feature type="transmembrane region" description="Helical" evidence="5">
    <location>
        <begin position="61"/>
        <end position="81"/>
    </location>
</feature>
<reference evidence="6 7" key="1">
    <citation type="submission" date="2019-07" db="EMBL/GenBank/DDBJ databases">
        <title>Genomic Encyclopedia of Type Strains, Phase III (KMG-III): the genomes of soil and plant-associated and newly described type strains.</title>
        <authorList>
            <person name="Whitman W."/>
        </authorList>
    </citation>
    <scope>NUCLEOTIDE SEQUENCE [LARGE SCALE GENOMIC DNA]</scope>
    <source>
        <strain evidence="6 7">BL24</strain>
    </source>
</reference>
<evidence type="ECO:0000256" key="5">
    <source>
        <dbReference type="SAM" id="Phobius"/>
    </source>
</evidence>
<sequence length="230" mass="24403">MLGHELWAKPVFGVALTIGIFELSYYLSGKYRRIHPLLLCSALLIAILALLDIPYEDYNNGGQWITFLLGPATVALALPLYRNWPRIMAEWKVLLLGVVFGAIVSLAANAGIVFLLGGDRALAAAMMPKSATTPIAIELVRLYGGAPELGAVFTVLTGLFGSLVGVSFLRLIGIRGDKAIGLAVGTAAHGIGTAKVMRDSETQGAYSGLAMGLMGVVLTLLSVPLTLWFF</sequence>
<dbReference type="PANTHER" id="PTHR30249">
    <property type="entry name" value="PUTATIVE SEROTONIN TRANSPORTER"/>
    <property type="match status" value="1"/>
</dbReference>
<comment type="subcellular location">
    <subcellularLocation>
        <location evidence="1">Membrane</location>
        <topology evidence="1">Multi-pass membrane protein</topology>
    </subcellularLocation>
</comment>
<keyword evidence="6" id="KW-0378">Hydrolase</keyword>
<feature type="transmembrane region" description="Helical" evidence="5">
    <location>
        <begin position="209"/>
        <end position="229"/>
    </location>
</feature>
<gene>
    <name evidence="6" type="ORF">BCM02_105347</name>
</gene>
<evidence type="ECO:0000256" key="1">
    <source>
        <dbReference type="ARBA" id="ARBA00004141"/>
    </source>
</evidence>
<evidence type="ECO:0000313" key="6">
    <source>
        <dbReference type="EMBL" id="TYP74800.1"/>
    </source>
</evidence>
<feature type="transmembrane region" description="Helical" evidence="5">
    <location>
        <begin position="6"/>
        <end position="27"/>
    </location>
</feature>
<dbReference type="GO" id="GO:0016787">
    <property type="term" value="F:hydrolase activity"/>
    <property type="evidence" value="ECO:0007669"/>
    <property type="project" value="UniProtKB-KW"/>
</dbReference>
<keyword evidence="2 5" id="KW-0812">Transmembrane</keyword>
<feature type="transmembrane region" description="Helical" evidence="5">
    <location>
        <begin position="34"/>
        <end position="55"/>
    </location>
</feature>
<dbReference type="RefSeq" id="WP_148930025.1">
    <property type="nucleotide sequence ID" value="NZ_VNHS01000005.1"/>
</dbReference>
<dbReference type="InterPro" id="IPR007300">
    <property type="entry name" value="CidB/LrgB"/>
</dbReference>
<organism evidence="6 7">
    <name type="scientific">Paenibacillus methanolicus</name>
    <dbReference type="NCBI Taxonomy" id="582686"/>
    <lineage>
        <taxon>Bacteria</taxon>
        <taxon>Bacillati</taxon>
        <taxon>Bacillota</taxon>
        <taxon>Bacilli</taxon>
        <taxon>Bacillales</taxon>
        <taxon>Paenibacillaceae</taxon>
        <taxon>Paenibacillus</taxon>
    </lineage>
</organism>
<dbReference type="AlphaFoldDB" id="A0A5S5C8Z8"/>
<evidence type="ECO:0000256" key="2">
    <source>
        <dbReference type="ARBA" id="ARBA00022692"/>
    </source>
</evidence>
<keyword evidence="3 5" id="KW-1133">Transmembrane helix</keyword>
<comment type="caution">
    <text evidence="6">The sequence shown here is derived from an EMBL/GenBank/DDBJ whole genome shotgun (WGS) entry which is preliminary data.</text>
</comment>
<evidence type="ECO:0000313" key="7">
    <source>
        <dbReference type="Proteomes" id="UP000323257"/>
    </source>
</evidence>
<dbReference type="EMBL" id="VNHS01000005">
    <property type="protein sequence ID" value="TYP74800.1"/>
    <property type="molecule type" value="Genomic_DNA"/>
</dbReference>
<dbReference type="GO" id="GO:0016020">
    <property type="term" value="C:membrane"/>
    <property type="evidence" value="ECO:0007669"/>
    <property type="project" value="UniProtKB-SubCell"/>
</dbReference>
<dbReference type="Pfam" id="PF04172">
    <property type="entry name" value="LrgB"/>
    <property type="match status" value="1"/>
</dbReference>
<feature type="transmembrane region" description="Helical" evidence="5">
    <location>
        <begin position="93"/>
        <end position="117"/>
    </location>
</feature>
<dbReference type="OrthoDB" id="9811701at2"/>
<feature type="transmembrane region" description="Helical" evidence="5">
    <location>
        <begin position="149"/>
        <end position="172"/>
    </location>
</feature>
<dbReference type="Proteomes" id="UP000323257">
    <property type="component" value="Unassembled WGS sequence"/>
</dbReference>
<protein>
    <submittedName>
        <fullName evidence="6">Putative murein hydrolase (TIGR00659 family)</fullName>
    </submittedName>
</protein>
<proteinExistence type="predicted"/>